<dbReference type="InterPro" id="IPR014917">
    <property type="entry name" value="DUF1800"/>
</dbReference>
<organism evidence="1 2">
    <name type="scientific">Uliginosibacterium silvisoli</name>
    <dbReference type="NCBI Taxonomy" id="3114758"/>
    <lineage>
        <taxon>Bacteria</taxon>
        <taxon>Pseudomonadati</taxon>
        <taxon>Pseudomonadota</taxon>
        <taxon>Betaproteobacteria</taxon>
        <taxon>Rhodocyclales</taxon>
        <taxon>Zoogloeaceae</taxon>
        <taxon>Uliginosibacterium</taxon>
    </lineage>
</organism>
<reference evidence="1 2" key="1">
    <citation type="submission" date="2024-01" db="EMBL/GenBank/DDBJ databases">
        <title>Uliginosibacterium soil sp. nov.</title>
        <authorList>
            <person name="Lv Y."/>
        </authorList>
    </citation>
    <scope>NUCLEOTIDE SEQUENCE [LARGE SCALE GENOMIC DNA]</scope>
    <source>
        <strain evidence="1 2">H3</strain>
    </source>
</reference>
<dbReference type="Proteomes" id="UP001331561">
    <property type="component" value="Unassembled WGS sequence"/>
</dbReference>
<dbReference type="RefSeq" id="WP_327599018.1">
    <property type="nucleotide sequence ID" value="NZ_JAYXHS010000002.1"/>
</dbReference>
<gene>
    <name evidence="1" type="ORF">VVD49_09895</name>
</gene>
<evidence type="ECO:0000313" key="1">
    <source>
        <dbReference type="EMBL" id="MEC5386038.1"/>
    </source>
</evidence>
<evidence type="ECO:0000313" key="2">
    <source>
        <dbReference type="Proteomes" id="UP001331561"/>
    </source>
</evidence>
<sequence>MNNTLEAQARIALSRFGLGRAADEALPGDARGWLLAQCSPRPVPAAIAALPTSSQLLTEFSRTREAAAGAANASAKQDLQAAQRRQGYTRYRDSVNARVISALQTDAPFQERLVHFWANHFCVSADNVSSVPLVGSLEHEAIRPHVMGRFEDMLMAVEHHPAMLFYLDQIASVGPDSRFAAAARARNATRERGLNENLAREILELHTLGVRSGYTQEDVTEFARALTGWSLEGEHAARGWYTGGFAFRDNMHQPGARTILGRRYEQQGEAQAHAVLHDLARAPATANFIASKLARHFAGDTPPSALVDRLARAFTESEGDLPTVYRALINSPEPWQEAGVKFKTPWEWMLSAMRGFGMDANPQSVARMQMPQLFEQLAQPVWKPGSPAGWPDTTAAWAAPEAIVRRVEEANRLAGQASEGLEPRRLMSDLLGSVASPVTRSVIEGADSRNNALALLLVSPEFMRR</sequence>
<comment type="caution">
    <text evidence="1">The sequence shown here is derived from an EMBL/GenBank/DDBJ whole genome shotgun (WGS) entry which is preliminary data.</text>
</comment>
<keyword evidence="2" id="KW-1185">Reference proteome</keyword>
<dbReference type="Pfam" id="PF08811">
    <property type="entry name" value="DUF1800"/>
    <property type="match status" value="1"/>
</dbReference>
<dbReference type="EMBL" id="JAYXHS010000002">
    <property type="protein sequence ID" value="MEC5386038.1"/>
    <property type="molecule type" value="Genomic_DNA"/>
</dbReference>
<accession>A0ABU6K4Q4</accession>
<protein>
    <submittedName>
        <fullName evidence="1">DUF1800 domain-containing protein</fullName>
    </submittedName>
</protein>
<proteinExistence type="predicted"/>
<name>A0ABU6K4Q4_9RHOO</name>